<feature type="region of interest" description="Disordered" evidence="1">
    <location>
        <begin position="28"/>
        <end position="53"/>
    </location>
</feature>
<reference evidence="2" key="1">
    <citation type="submission" date="2021-02" db="EMBL/GenBank/DDBJ databases">
        <title>Infant gut strain persistence is associated with maternal origin, phylogeny, and functional potential including surface adhesion and iron acquisition.</title>
        <authorList>
            <person name="Lou Y.C."/>
        </authorList>
    </citation>
    <scope>NUCLEOTIDE SEQUENCE</scope>
    <source>
        <strain evidence="2">L2_039_000G1_dasL2_039_000G1_maxbin2.maxbin.077</strain>
    </source>
</reference>
<proteinExistence type="predicted"/>
<protein>
    <submittedName>
        <fullName evidence="2">Uncharacterized protein</fullName>
    </submittedName>
</protein>
<gene>
    <name evidence="2" type="ORF">KH315_09715</name>
</gene>
<evidence type="ECO:0000313" key="2">
    <source>
        <dbReference type="EMBL" id="MBS6622420.1"/>
    </source>
</evidence>
<sequence length="282" mass="33311">MKKRHTREKKTLCGEGYMEVDLYHITPEEHAAKRRKKTRPSSERQKKRNAQHAHRWRVQKANANFTVLGFYLTLTYIDTFLPESMEQAQRDLRNYIRRVKAAIAKLYGPGAELRVMGLTGCGRKSGRYHHHLLIECKGLTMRQNADFRQLLEDKWAVRWPDGSVESLGTANADRLNLQNRLDDLITYFEKHGQMRWYETRNLTLPVEHTPNDTRWSRKQLRKGCTDCKDNAYWWEQRYPGWKFVRCVVPEPDAPGDEKEGWDADELRCYVVMVKREGAKVRT</sequence>
<name>A0A9E1GL94_9FIRM</name>
<evidence type="ECO:0000313" key="3">
    <source>
        <dbReference type="Proteomes" id="UP000811365"/>
    </source>
</evidence>
<dbReference type="AlphaFoldDB" id="A0A9E1GL94"/>
<comment type="caution">
    <text evidence="2">The sequence shown here is derived from an EMBL/GenBank/DDBJ whole genome shotgun (WGS) entry which is preliminary data.</text>
</comment>
<dbReference type="Proteomes" id="UP000811365">
    <property type="component" value="Unassembled WGS sequence"/>
</dbReference>
<evidence type="ECO:0000256" key="1">
    <source>
        <dbReference type="SAM" id="MobiDB-lite"/>
    </source>
</evidence>
<organism evidence="2 3">
    <name type="scientific">Faecalibacterium prausnitzii</name>
    <dbReference type="NCBI Taxonomy" id="853"/>
    <lineage>
        <taxon>Bacteria</taxon>
        <taxon>Bacillati</taxon>
        <taxon>Bacillota</taxon>
        <taxon>Clostridia</taxon>
        <taxon>Eubacteriales</taxon>
        <taxon>Oscillospiraceae</taxon>
        <taxon>Faecalibacterium</taxon>
    </lineage>
</organism>
<dbReference type="EMBL" id="JAGZYH010000035">
    <property type="protein sequence ID" value="MBS6622420.1"/>
    <property type="molecule type" value="Genomic_DNA"/>
</dbReference>
<accession>A0A9E1GL94</accession>
<feature type="compositionally biased region" description="Basic residues" evidence="1">
    <location>
        <begin position="32"/>
        <end position="53"/>
    </location>
</feature>